<dbReference type="Gene3D" id="3.20.20.140">
    <property type="entry name" value="Metal-dependent hydrolases"/>
    <property type="match status" value="1"/>
</dbReference>
<reference evidence="3" key="1">
    <citation type="journal article" date="2020" name="Appl. Environ. Microbiol.">
        <title>Diazotrophic Anaeromyxobacter Isolates from Soils.</title>
        <authorList>
            <person name="Masuda Y."/>
            <person name="Yamanaka H."/>
            <person name="Xu Z.X."/>
            <person name="Shiratori Y."/>
            <person name="Aono T."/>
            <person name="Amachi S."/>
            <person name="Senoo K."/>
            <person name="Itoh H."/>
        </authorList>
    </citation>
    <scope>NUCLEOTIDE SEQUENCE [LARGE SCALE GENOMIC DNA]</scope>
    <source>
        <strain evidence="3">R267</strain>
    </source>
</reference>
<gene>
    <name evidence="2" type="ORF">AMYX_17180</name>
</gene>
<protein>
    <recommendedName>
        <fullName evidence="1">Amidohydrolase-related domain-containing protein</fullName>
    </recommendedName>
</protein>
<comment type="caution">
    <text evidence="2">The sequence shown here is derived from an EMBL/GenBank/DDBJ whole genome shotgun (WGS) entry which is preliminary data.</text>
</comment>
<keyword evidence="3" id="KW-1185">Reference proteome</keyword>
<dbReference type="SUPFAM" id="SSF51556">
    <property type="entry name" value="Metallo-dependent hydrolases"/>
    <property type="match status" value="1"/>
</dbReference>
<evidence type="ECO:0000313" key="3">
    <source>
        <dbReference type="Proteomes" id="UP000503640"/>
    </source>
</evidence>
<name>A0A7I9VLW6_9BACT</name>
<dbReference type="InterPro" id="IPR032466">
    <property type="entry name" value="Metal_Hydrolase"/>
</dbReference>
<evidence type="ECO:0000259" key="1">
    <source>
        <dbReference type="Pfam" id="PF04909"/>
    </source>
</evidence>
<dbReference type="Proteomes" id="UP000503640">
    <property type="component" value="Unassembled WGS sequence"/>
</dbReference>
<dbReference type="Pfam" id="PF04909">
    <property type="entry name" value="Amidohydro_2"/>
    <property type="match status" value="1"/>
</dbReference>
<evidence type="ECO:0000313" key="2">
    <source>
        <dbReference type="EMBL" id="GEJ56977.1"/>
    </source>
</evidence>
<sequence length="347" mass="36557">MESPPFTVRRAVGRVAALCAGALLLAVLATWAVQRARPGLFRPGAVRSAPLLLPRIDAHQHLTPGTVEVAVRLAELHGIGALVNLSGGAEGGALEAQLAAARPYGERVVTFMNPDPRGCCGEAWAVREAARAARGQALGARGLSVEIAPGVDLTAASARPLFEACAALGLPVAVSAIGAPDAVAALAARYPLVTFVGEHFAERSEDPAAVRRLMDERPNLWIDVAGRVEELGQAPEAARAAILAHPDRVLFGTELRYVESGGSRGIVLGAGDPILLDDELLGGRERRIFFDATLRFLETRDPGLPDPIPGRDLPGPAGLGLPREVLHRVYHQNAERLLRLGAVRVQG</sequence>
<dbReference type="InterPro" id="IPR006680">
    <property type="entry name" value="Amidohydro-rel"/>
</dbReference>
<feature type="domain" description="Amidohydrolase-related" evidence="1">
    <location>
        <begin position="94"/>
        <end position="340"/>
    </location>
</feature>
<dbReference type="AlphaFoldDB" id="A0A7I9VLW6"/>
<accession>A0A7I9VLW6</accession>
<dbReference type="RefSeq" id="WP_176064436.1">
    <property type="nucleotide sequence ID" value="NZ_BJTG01000003.1"/>
</dbReference>
<proteinExistence type="predicted"/>
<dbReference type="EMBL" id="BJTG01000003">
    <property type="protein sequence ID" value="GEJ56977.1"/>
    <property type="molecule type" value="Genomic_DNA"/>
</dbReference>
<organism evidence="2 3">
    <name type="scientific">Anaeromyxobacter diazotrophicus</name>
    <dbReference type="NCBI Taxonomy" id="2590199"/>
    <lineage>
        <taxon>Bacteria</taxon>
        <taxon>Pseudomonadati</taxon>
        <taxon>Myxococcota</taxon>
        <taxon>Myxococcia</taxon>
        <taxon>Myxococcales</taxon>
        <taxon>Cystobacterineae</taxon>
        <taxon>Anaeromyxobacteraceae</taxon>
        <taxon>Anaeromyxobacter</taxon>
    </lineage>
</organism>
<dbReference type="GO" id="GO:0016787">
    <property type="term" value="F:hydrolase activity"/>
    <property type="evidence" value="ECO:0007669"/>
    <property type="project" value="InterPro"/>
</dbReference>